<name>A0AAE0NEI2_9PEZI</name>
<dbReference type="AlphaFoldDB" id="A0AAE0NEI2"/>
<gene>
    <name evidence="1" type="ORF">B0T24DRAFT_613923</name>
</gene>
<dbReference type="EMBL" id="JAULSN010000002">
    <property type="protein sequence ID" value="KAK3380037.1"/>
    <property type="molecule type" value="Genomic_DNA"/>
</dbReference>
<dbReference type="Proteomes" id="UP001287356">
    <property type="component" value="Unassembled WGS sequence"/>
</dbReference>
<evidence type="ECO:0008006" key="3">
    <source>
        <dbReference type="Google" id="ProtNLM"/>
    </source>
</evidence>
<dbReference type="PANTHER" id="PTHR21310">
    <property type="entry name" value="AMINOGLYCOSIDE PHOSPHOTRANSFERASE-RELATED-RELATED"/>
    <property type="match status" value="1"/>
</dbReference>
<organism evidence="1 2">
    <name type="scientific">Lasiosphaeria ovina</name>
    <dbReference type="NCBI Taxonomy" id="92902"/>
    <lineage>
        <taxon>Eukaryota</taxon>
        <taxon>Fungi</taxon>
        <taxon>Dikarya</taxon>
        <taxon>Ascomycota</taxon>
        <taxon>Pezizomycotina</taxon>
        <taxon>Sordariomycetes</taxon>
        <taxon>Sordariomycetidae</taxon>
        <taxon>Sordariales</taxon>
        <taxon>Lasiosphaeriaceae</taxon>
        <taxon>Lasiosphaeria</taxon>
    </lineage>
</organism>
<sequence length="467" mass="51638">MSSLSSNSHSSDPDWDDWWTTSTSSDFGTDISDSTCSCSSSTSTVNFGHEAFETFRLRALELAERNSALLWPESAYDVDGEIAVERMRGGGFNRVIGLSRHSGQGDYDDVQHYILRIPRYPDSDFESDIASLLFVQSHTRIETAGLVAFDRSGDNAVGSPFAIQSRAPGTNLVSGFHDLDHAARCRLARDLGYVFRQMLETKSSVPGQLVLSPPDEYRHQEVMVGPFDAGNTAPFCCYNGSHGRPRDPLAAWPYDPCPAASPPFATWLAAMFGAQKTYLESLPDHVRNRDATTEAGVSLDEELDGFIEMAEGLSADGWLDNVGCSLAHLDLECRNMLVDPGAAENLSSLTVLDWDGAILGPAFMSCAPPMWLWTWTADQVCPCAQCLGELTANDDPATPEARELKQLFEDAAGPDYLRFAYRPQYRLARKLVRFALRTQYTDKYGDEALGMLDEWHDLRMQNGVVHQ</sequence>
<comment type="caution">
    <text evidence="1">The sequence shown here is derived from an EMBL/GenBank/DDBJ whole genome shotgun (WGS) entry which is preliminary data.</text>
</comment>
<dbReference type="SUPFAM" id="SSF56112">
    <property type="entry name" value="Protein kinase-like (PK-like)"/>
    <property type="match status" value="1"/>
</dbReference>
<keyword evidence="2" id="KW-1185">Reference proteome</keyword>
<dbReference type="PANTHER" id="PTHR21310:SF56">
    <property type="entry name" value="AMINOGLYCOSIDE PHOSPHOTRANSFERASE DOMAIN-CONTAINING PROTEIN"/>
    <property type="match status" value="1"/>
</dbReference>
<dbReference type="InterPro" id="IPR011009">
    <property type="entry name" value="Kinase-like_dom_sf"/>
</dbReference>
<evidence type="ECO:0000313" key="2">
    <source>
        <dbReference type="Proteomes" id="UP001287356"/>
    </source>
</evidence>
<accession>A0AAE0NEI2</accession>
<evidence type="ECO:0000313" key="1">
    <source>
        <dbReference type="EMBL" id="KAK3380037.1"/>
    </source>
</evidence>
<reference evidence="1" key="1">
    <citation type="journal article" date="2023" name="Mol. Phylogenet. Evol.">
        <title>Genome-scale phylogeny and comparative genomics of the fungal order Sordariales.</title>
        <authorList>
            <person name="Hensen N."/>
            <person name="Bonometti L."/>
            <person name="Westerberg I."/>
            <person name="Brannstrom I.O."/>
            <person name="Guillou S."/>
            <person name="Cros-Aarteil S."/>
            <person name="Calhoun S."/>
            <person name="Haridas S."/>
            <person name="Kuo A."/>
            <person name="Mondo S."/>
            <person name="Pangilinan J."/>
            <person name="Riley R."/>
            <person name="LaButti K."/>
            <person name="Andreopoulos B."/>
            <person name="Lipzen A."/>
            <person name="Chen C."/>
            <person name="Yan M."/>
            <person name="Daum C."/>
            <person name="Ng V."/>
            <person name="Clum A."/>
            <person name="Steindorff A."/>
            <person name="Ohm R.A."/>
            <person name="Martin F."/>
            <person name="Silar P."/>
            <person name="Natvig D.O."/>
            <person name="Lalanne C."/>
            <person name="Gautier V."/>
            <person name="Ament-Velasquez S.L."/>
            <person name="Kruys A."/>
            <person name="Hutchinson M.I."/>
            <person name="Powell A.J."/>
            <person name="Barry K."/>
            <person name="Miller A.N."/>
            <person name="Grigoriev I.V."/>
            <person name="Debuchy R."/>
            <person name="Gladieux P."/>
            <person name="Hiltunen Thoren M."/>
            <person name="Johannesson H."/>
        </authorList>
    </citation>
    <scope>NUCLEOTIDE SEQUENCE</scope>
    <source>
        <strain evidence="1">CBS 958.72</strain>
    </source>
</reference>
<reference evidence="1" key="2">
    <citation type="submission" date="2023-06" db="EMBL/GenBank/DDBJ databases">
        <authorList>
            <consortium name="Lawrence Berkeley National Laboratory"/>
            <person name="Haridas S."/>
            <person name="Hensen N."/>
            <person name="Bonometti L."/>
            <person name="Westerberg I."/>
            <person name="Brannstrom I.O."/>
            <person name="Guillou S."/>
            <person name="Cros-Aarteil S."/>
            <person name="Calhoun S."/>
            <person name="Kuo A."/>
            <person name="Mondo S."/>
            <person name="Pangilinan J."/>
            <person name="Riley R."/>
            <person name="Labutti K."/>
            <person name="Andreopoulos B."/>
            <person name="Lipzen A."/>
            <person name="Chen C."/>
            <person name="Yanf M."/>
            <person name="Daum C."/>
            <person name="Ng V."/>
            <person name="Clum A."/>
            <person name="Steindorff A."/>
            <person name="Ohm R."/>
            <person name="Martin F."/>
            <person name="Silar P."/>
            <person name="Natvig D."/>
            <person name="Lalanne C."/>
            <person name="Gautier V."/>
            <person name="Ament-Velasquez S.L."/>
            <person name="Kruys A."/>
            <person name="Hutchinson M.I."/>
            <person name="Powell A.J."/>
            <person name="Barry K."/>
            <person name="Miller A.N."/>
            <person name="Grigoriev I.V."/>
            <person name="Debuchy R."/>
            <person name="Gladieux P."/>
            <person name="Thoren M.H."/>
            <person name="Johannesson H."/>
        </authorList>
    </citation>
    <scope>NUCLEOTIDE SEQUENCE</scope>
    <source>
        <strain evidence="1">CBS 958.72</strain>
    </source>
</reference>
<dbReference type="InterPro" id="IPR051678">
    <property type="entry name" value="AGP_Transferase"/>
</dbReference>
<proteinExistence type="predicted"/>
<protein>
    <recommendedName>
        <fullName evidence="3">Aminoglycoside phosphotransferase domain-containing protein</fullName>
    </recommendedName>
</protein>